<feature type="region of interest" description="Disordered" evidence="2">
    <location>
        <begin position="12"/>
        <end position="34"/>
    </location>
</feature>
<dbReference type="Proteomes" id="UP000838756">
    <property type="component" value="Unassembled WGS sequence"/>
</dbReference>
<keyword evidence="4" id="KW-1185">Reference proteome</keyword>
<protein>
    <submittedName>
        <fullName evidence="3">Jg23415 protein</fullName>
    </submittedName>
</protein>
<evidence type="ECO:0000256" key="2">
    <source>
        <dbReference type="SAM" id="MobiDB-lite"/>
    </source>
</evidence>
<evidence type="ECO:0000313" key="4">
    <source>
        <dbReference type="Proteomes" id="UP000838756"/>
    </source>
</evidence>
<gene>
    <name evidence="3" type="primary">jg23415</name>
    <name evidence="3" type="ORF">PAEG_LOCUS7498</name>
</gene>
<evidence type="ECO:0000313" key="3">
    <source>
        <dbReference type="EMBL" id="CAH2226839.1"/>
    </source>
</evidence>
<feature type="coiled-coil region" evidence="1">
    <location>
        <begin position="34"/>
        <end position="86"/>
    </location>
</feature>
<comment type="caution">
    <text evidence="3">The sequence shown here is derived from an EMBL/GenBank/DDBJ whole genome shotgun (WGS) entry which is preliminary data.</text>
</comment>
<dbReference type="AlphaFoldDB" id="A0A8S4QWT2"/>
<sequence length="125" mass="14093">MRQTIATFRKAVHDLNADEDSPAGGGAAREAGAQAQWDAEVEVLRKQLADVKQKHESDKQDMSAVIKELESSLEQMKAEYDRCEEYWSCKLDDEREIFAEDQRAGVYAKACFALINSYSVQTSIK</sequence>
<dbReference type="OrthoDB" id="5799458at2759"/>
<accession>A0A8S4QWT2</accession>
<evidence type="ECO:0000256" key="1">
    <source>
        <dbReference type="SAM" id="Coils"/>
    </source>
</evidence>
<reference evidence="3" key="1">
    <citation type="submission" date="2022-03" db="EMBL/GenBank/DDBJ databases">
        <authorList>
            <person name="Lindestad O."/>
        </authorList>
    </citation>
    <scope>NUCLEOTIDE SEQUENCE</scope>
</reference>
<dbReference type="EMBL" id="CAKXAJ010022075">
    <property type="protein sequence ID" value="CAH2226839.1"/>
    <property type="molecule type" value="Genomic_DNA"/>
</dbReference>
<proteinExistence type="predicted"/>
<keyword evidence="1" id="KW-0175">Coiled coil</keyword>
<organism evidence="3 4">
    <name type="scientific">Pararge aegeria aegeria</name>
    <dbReference type="NCBI Taxonomy" id="348720"/>
    <lineage>
        <taxon>Eukaryota</taxon>
        <taxon>Metazoa</taxon>
        <taxon>Ecdysozoa</taxon>
        <taxon>Arthropoda</taxon>
        <taxon>Hexapoda</taxon>
        <taxon>Insecta</taxon>
        <taxon>Pterygota</taxon>
        <taxon>Neoptera</taxon>
        <taxon>Endopterygota</taxon>
        <taxon>Lepidoptera</taxon>
        <taxon>Glossata</taxon>
        <taxon>Ditrysia</taxon>
        <taxon>Papilionoidea</taxon>
        <taxon>Nymphalidae</taxon>
        <taxon>Satyrinae</taxon>
        <taxon>Satyrini</taxon>
        <taxon>Parargina</taxon>
        <taxon>Pararge</taxon>
    </lineage>
</organism>
<name>A0A8S4QWT2_9NEOP</name>